<dbReference type="AlphaFoldDB" id="A0A2P2MDG7"/>
<name>A0A2P2MDG7_RHIMU</name>
<protein>
    <submittedName>
        <fullName evidence="1">Uncharacterized protein</fullName>
    </submittedName>
</protein>
<organism evidence="1">
    <name type="scientific">Rhizophora mucronata</name>
    <name type="common">Asiatic mangrove</name>
    <dbReference type="NCBI Taxonomy" id="61149"/>
    <lineage>
        <taxon>Eukaryota</taxon>
        <taxon>Viridiplantae</taxon>
        <taxon>Streptophyta</taxon>
        <taxon>Embryophyta</taxon>
        <taxon>Tracheophyta</taxon>
        <taxon>Spermatophyta</taxon>
        <taxon>Magnoliopsida</taxon>
        <taxon>eudicotyledons</taxon>
        <taxon>Gunneridae</taxon>
        <taxon>Pentapetalae</taxon>
        <taxon>rosids</taxon>
        <taxon>fabids</taxon>
        <taxon>Malpighiales</taxon>
        <taxon>Rhizophoraceae</taxon>
        <taxon>Rhizophora</taxon>
    </lineage>
</organism>
<sequence>MLLIFKIVYNAKLQLSNNPTSFPVFSTISRTIPKVGKNQNKKKKKRGKEKTETIFLRLYKSTT</sequence>
<reference evidence="1" key="1">
    <citation type="submission" date="2018-02" db="EMBL/GenBank/DDBJ databases">
        <title>Rhizophora mucronata_Transcriptome.</title>
        <authorList>
            <person name="Meera S.P."/>
            <person name="Sreeshan A."/>
            <person name="Augustine A."/>
        </authorList>
    </citation>
    <scope>NUCLEOTIDE SEQUENCE</scope>
    <source>
        <tissue evidence="1">Leaf</tissue>
    </source>
</reference>
<accession>A0A2P2MDG7</accession>
<evidence type="ECO:0000313" key="1">
    <source>
        <dbReference type="EMBL" id="MBX28268.1"/>
    </source>
</evidence>
<proteinExistence type="predicted"/>
<dbReference type="EMBL" id="GGEC01047784">
    <property type="protein sequence ID" value="MBX28268.1"/>
    <property type="molecule type" value="Transcribed_RNA"/>
</dbReference>